<dbReference type="Proteomes" id="UP000813463">
    <property type="component" value="Chromosome 1"/>
</dbReference>
<feature type="domain" description="Trichome birefringence-like C-terminal" evidence="8">
    <location>
        <begin position="119"/>
        <end position="406"/>
    </location>
</feature>
<sequence>MRDVQENTKISGLASLVVYSILFTYTLFNILSPSSPLSVFTIAKTLHYNYPRYHLIHPPKGNYGKCDLFKGKWVEDHTKNPPYTNATCSTIPISKDCFLHGRNDKEFLYWKWKPDKCELPRFEPKTFFQIMRDKRLAFIGDSVARNQMESLLCILSQEEAPIDVYKDAKDRSRTWFFPRNNFTLMVLWTRFLVKGVEREGGVYDLHLDQVDEIWGYNVNQGLVDYAIVSSAQWYFRKNYLFQGGKLIGCLYCNESNLTQFKVSFAIGKAFQTALSYINSCQECKGMVTLVRTISPTHFENGTWNTGGHCERLKPYNKTQVVNTLVSSKNNDEWDVRGVQMEEIEKATKKEGQPIFRAMDITMAMLMRPDAHPGSYWRDKKKKKGFNDCVHWCMPGPIDVWNDLLLALLL</sequence>
<comment type="subcellular location">
    <subcellularLocation>
        <location evidence="1">Membrane</location>
        <topology evidence="1">Single-pass membrane protein</topology>
    </subcellularLocation>
</comment>
<gene>
    <name evidence="11" type="primary">LOC110787158</name>
</gene>
<dbReference type="AlphaFoldDB" id="A0A9R0JUB9"/>
<dbReference type="Pfam" id="PF14416">
    <property type="entry name" value="PMR5N"/>
    <property type="match status" value="1"/>
</dbReference>
<dbReference type="InterPro" id="IPR026057">
    <property type="entry name" value="TBL_C"/>
</dbReference>
<dbReference type="GeneID" id="110787158"/>
<reference evidence="11" key="2">
    <citation type="submission" date="2025-08" db="UniProtKB">
        <authorList>
            <consortium name="RefSeq"/>
        </authorList>
    </citation>
    <scope>IDENTIFICATION</scope>
    <source>
        <tissue evidence="11">Leaf</tissue>
    </source>
</reference>
<evidence type="ECO:0000313" key="11">
    <source>
        <dbReference type="RefSeq" id="XP_021847421.1"/>
    </source>
</evidence>
<dbReference type="KEGG" id="soe:110787158"/>
<accession>A0A9R0JUB9</accession>
<dbReference type="Pfam" id="PF13839">
    <property type="entry name" value="PC-Esterase"/>
    <property type="match status" value="1"/>
</dbReference>
<evidence type="ECO:0000256" key="5">
    <source>
        <dbReference type="ARBA" id="ARBA00022989"/>
    </source>
</evidence>
<evidence type="ECO:0000259" key="9">
    <source>
        <dbReference type="Pfam" id="PF14416"/>
    </source>
</evidence>
<dbReference type="GO" id="GO:0005794">
    <property type="term" value="C:Golgi apparatus"/>
    <property type="evidence" value="ECO:0000318"/>
    <property type="project" value="GO_Central"/>
</dbReference>
<organism evidence="10 11">
    <name type="scientific">Spinacia oleracea</name>
    <name type="common">Spinach</name>
    <dbReference type="NCBI Taxonomy" id="3562"/>
    <lineage>
        <taxon>Eukaryota</taxon>
        <taxon>Viridiplantae</taxon>
        <taxon>Streptophyta</taxon>
        <taxon>Embryophyta</taxon>
        <taxon>Tracheophyta</taxon>
        <taxon>Spermatophyta</taxon>
        <taxon>Magnoliopsida</taxon>
        <taxon>eudicotyledons</taxon>
        <taxon>Gunneridae</taxon>
        <taxon>Pentapetalae</taxon>
        <taxon>Caryophyllales</taxon>
        <taxon>Chenopodiaceae</taxon>
        <taxon>Chenopodioideae</taxon>
        <taxon>Anserineae</taxon>
        <taxon>Spinacia</taxon>
    </lineage>
</organism>
<evidence type="ECO:0000259" key="8">
    <source>
        <dbReference type="Pfam" id="PF13839"/>
    </source>
</evidence>
<evidence type="ECO:0000256" key="6">
    <source>
        <dbReference type="ARBA" id="ARBA00023136"/>
    </source>
</evidence>
<keyword evidence="6 7" id="KW-0472">Membrane</keyword>
<dbReference type="InterPro" id="IPR025846">
    <property type="entry name" value="TBL_N"/>
</dbReference>
<dbReference type="PANTHER" id="PTHR32285">
    <property type="entry name" value="PROTEIN TRICHOME BIREFRINGENCE-LIKE 9-RELATED"/>
    <property type="match status" value="1"/>
</dbReference>
<dbReference type="GO" id="GO:0016020">
    <property type="term" value="C:membrane"/>
    <property type="evidence" value="ECO:0007669"/>
    <property type="project" value="UniProtKB-SubCell"/>
</dbReference>
<evidence type="ECO:0000256" key="7">
    <source>
        <dbReference type="SAM" id="Phobius"/>
    </source>
</evidence>
<dbReference type="RefSeq" id="XP_021847421.1">
    <property type="nucleotide sequence ID" value="XM_021991729.2"/>
</dbReference>
<feature type="domain" description="Trichome birefringence-like N-terminal" evidence="9">
    <location>
        <begin position="65"/>
        <end position="118"/>
    </location>
</feature>
<reference evidence="10" key="1">
    <citation type="journal article" date="2021" name="Nat. Commun.">
        <title>Genomic analyses provide insights into spinach domestication and the genetic basis of agronomic traits.</title>
        <authorList>
            <person name="Cai X."/>
            <person name="Sun X."/>
            <person name="Xu C."/>
            <person name="Sun H."/>
            <person name="Wang X."/>
            <person name="Ge C."/>
            <person name="Zhang Z."/>
            <person name="Wang Q."/>
            <person name="Fei Z."/>
            <person name="Jiao C."/>
            <person name="Wang Q."/>
        </authorList>
    </citation>
    <scope>NUCLEOTIDE SEQUENCE [LARGE SCALE GENOMIC DNA]</scope>
    <source>
        <strain evidence="10">cv. Varoflay</strain>
    </source>
</reference>
<keyword evidence="5 7" id="KW-1133">Transmembrane helix</keyword>
<proteinExistence type="inferred from homology"/>
<keyword evidence="10" id="KW-1185">Reference proteome</keyword>
<dbReference type="InterPro" id="IPR029962">
    <property type="entry name" value="TBL"/>
</dbReference>
<evidence type="ECO:0000256" key="1">
    <source>
        <dbReference type="ARBA" id="ARBA00004167"/>
    </source>
</evidence>
<dbReference type="PANTHER" id="PTHR32285:SF28">
    <property type="entry name" value="XYLOGLUCAN O-ACETYLTRANSFERASE 2"/>
    <property type="match status" value="1"/>
</dbReference>
<protein>
    <submittedName>
        <fullName evidence="11">Xyloglucan O-acetyltransferase 4</fullName>
    </submittedName>
</protein>
<dbReference type="OrthoDB" id="630188at2759"/>
<evidence type="ECO:0000256" key="3">
    <source>
        <dbReference type="ARBA" id="ARBA00022692"/>
    </source>
</evidence>
<keyword evidence="4" id="KW-0735">Signal-anchor</keyword>
<comment type="similarity">
    <text evidence="2">Belongs to the PC-esterase family. TBL subfamily.</text>
</comment>
<evidence type="ECO:0000256" key="2">
    <source>
        <dbReference type="ARBA" id="ARBA00007727"/>
    </source>
</evidence>
<evidence type="ECO:0000256" key="4">
    <source>
        <dbReference type="ARBA" id="ARBA00022968"/>
    </source>
</evidence>
<evidence type="ECO:0000313" key="10">
    <source>
        <dbReference type="Proteomes" id="UP000813463"/>
    </source>
</evidence>
<name>A0A9R0JUB9_SPIOL</name>
<keyword evidence="3 7" id="KW-0812">Transmembrane</keyword>
<dbReference type="GO" id="GO:0016413">
    <property type="term" value="F:O-acetyltransferase activity"/>
    <property type="evidence" value="ECO:0000318"/>
    <property type="project" value="GO_Central"/>
</dbReference>
<feature type="transmembrane region" description="Helical" evidence="7">
    <location>
        <begin position="12"/>
        <end position="31"/>
    </location>
</feature>